<dbReference type="Gene3D" id="1.10.472.80">
    <property type="entry name" value="Ypt/Rab-GAP domain of gyp1p, domain 3"/>
    <property type="match status" value="1"/>
</dbReference>
<comment type="function">
    <text evidence="2">May act as a GTPase-activating protein for Rab family protein(s).</text>
</comment>
<evidence type="ECO:0000256" key="4">
    <source>
        <dbReference type="SAM" id="MobiDB-lite"/>
    </source>
</evidence>
<dbReference type="InterPro" id="IPR050302">
    <property type="entry name" value="Rab_GAP_TBC_domain"/>
</dbReference>
<name>A0A0X3PGZ8_SCHSO</name>
<feature type="domain" description="Rab-GAP TBC" evidence="5">
    <location>
        <begin position="99"/>
        <end position="295"/>
    </location>
</feature>
<dbReference type="PANTHER" id="PTHR47219">
    <property type="entry name" value="RAB GTPASE-ACTIVATING PROTEIN 1-LIKE"/>
    <property type="match status" value="1"/>
</dbReference>
<feature type="compositionally biased region" description="Polar residues" evidence="4">
    <location>
        <begin position="430"/>
        <end position="439"/>
    </location>
</feature>
<dbReference type="Gene3D" id="1.10.10.750">
    <property type="entry name" value="Ypt/Rab-GAP domain of gyp1p, domain 1"/>
    <property type="match status" value="1"/>
</dbReference>
<feature type="compositionally biased region" description="Acidic residues" evidence="4">
    <location>
        <begin position="415"/>
        <end position="426"/>
    </location>
</feature>
<dbReference type="GO" id="GO:0031267">
    <property type="term" value="F:small GTPase binding"/>
    <property type="evidence" value="ECO:0007669"/>
    <property type="project" value="TreeGrafter"/>
</dbReference>
<evidence type="ECO:0000259" key="5">
    <source>
        <dbReference type="PROSITE" id="PS50086"/>
    </source>
</evidence>
<dbReference type="Gene3D" id="1.10.8.270">
    <property type="entry name" value="putative rabgap domain of human tbc1 domain family member 14 like domains"/>
    <property type="match status" value="1"/>
</dbReference>
<gene>
    <name evidence="6" type="ORF">TR87318</name>
</gene>
<evidence type="ECO:0000256" key="2">
    <source>
        <dbReference type="ARBA" id="ARBA00043879"/>
    </source>
</evidence>
<dbReference type="InterPro" id="IPR000195">
    <property type="entry name" value="Rab-GAP-TBC_dom"/>
</dbReference>
<dbReference type="Pfam" id="PF00566">
    <property type="entry name" value="RabGAP-TBC"/>
    <property type="match status" value="1"/>
</dbReference>
<protein>
    <recommendedName>
        <fullName evidence="3">Growth hormone-regulated TBC protein 1</fullName>
    </recommendedName>
</protein>
<dbReference type="GO" id="GO:0005096">
    <property type="term" value="F:GTPase activator activity"/>
    <property type="evidence" value="ECO:0007669"/>
    <property type="project" value="UniProtKB-KW"/>
</dbReference>
<sequence length="457" mass="52766">INPSRCWLDKRRWRRRNMSTSTNWFWPICGTSRKTYPTMSISLPNYGFDSPDFVQSDTFAEFQKEYDIVLKRRYERWKRVINQGDLVRGHQLKRFCRKGIPSEFRSHVWMNLSGADKEMKENPNVYKSASGLQPAKEFNTTILADLPRTFPENVNFSAAAGLQNKRHSLQRVLQAFAITFPKIGYCQGLNYVAATILLVLDGPAEEIEEKTFWLLHALTHNIVPAYYISGMVDVQVDCLVFEELLRQKVPSVYKVLKEANVDCIVLATKWFICLFADVVPMETVLRIFDCLFYEGDKILFRACIALVKLHLDTIVKCHLFPDVVLTFRNICKDKQTLYCHEFLQAMFKLSGSLPRSRIQRLREKCRVKVMQTMDELNQREAEYRTQLELQRQKQNQVDHPEPDITPAEDNMIGEQQEEEAESEEIGTGDLSKTTCNSNGELAPAPSLVRSTVGLAVR</sequence>
<dbReference type="AlphaFoldDB" id="A0A0X3PGZ8"/>
<dbReference type="FunFam" id="1.10.472.80:FF:000029">
    <property type="entry name" value="Growth hormone-regulated TBC protein 1"/>
    <property type="match status" value="1"/>
</dbReference>
<keyword evidence="1" id="KW-0343">GTPase activation</keyword>
<reference evidence="6" key="1">
    <citation type="submission" date="2016-01" db="EMBL/GenBank/DDBJ databases">
        <title>Reference transcriptome for the parasite Schistocephalus solidus: insights into the molecular evolution of parasitism.</title>
        <authorList>
            <person name="Hebert F.O."/>
            <person name="Grambauer S."/>
            <person name="Barber I."/>
            <person name="Landry C.R."/>
            <person name="Aubin-Horth N."/>
        </authorList>
    </citation>
    <scope>NUCLEOTIDE SEQUENCE</scope>
</reference>
<dbReference type="InterPro" id="IPR035969">
    <property type="entry name" value="Rab-GAP_TBC_sf"/>
</dbReference>
<feature type="region of interest" description="Disordered" evidence="4">
    <location>
        <begin position="390"/>
        <end position="457"/>
    </location>
</feature>
<proteinExistence type="predicted"/>
<evidence type="ECO:0000313" key="6">
    <source>
        <dbReference type="EMBL" id="JAP51049.1"/>
    </source>
</evidence>
<dbReference type="EMBL" id="GEEE01012176">
    <property type="protein sequence ID" value="JAP51049.1"/>
    <property type="molecule type" value="Transcribed_RNA"/>
</dbReference>
<dbReference type="SMART" id="SM00164">
    <property type="entry name" value="TBC"/>
    <property type="match status" value="1"/>
</dbReference>
<organism evidence="6">
    <name type="scientific">Schistocephalus solidus</name>
    <name type="common">Tapeworm</name>
    <dbReference type="NCBI Taxonomy" id="70667"/>
    <lineage>
        <taxon>Eukaryota</taxon>
        <taxon>Metazoa</taxon>
        <taxon>Spiralia</taxon>
        <taxon>Lophotrochozoa</taxon>
        <taxon>Platyhelminthes</taxon>
        <taxon>Cestoda</taxon>
        <taxon>Eucestoda</taxon>
        <taxon>Diphyllobothriidea</taxon>
        <taxon>Diphyllobothriidae</taxon>
        <taxon>Schistocephalus</taxon>
    </lineage>
</organism>
<evidence type="ECO:0000256" key="3">
    <source>
        <dbReference type="ARBA" id="ARBA00070878"/>
    </source>
</evidence>
<feature type="non-terminal residue" evidence="6">
    <location>
        <position position="1"/>
    </location>
</feature>
<dbReference type="PANTHER" id="PTHR47219:SF10">
    <property type="entry name" value="GROWTH HORMONE-REGULATED TBC PROTEIN 1"/>
    <property type="match status" value="1"/>
</dbReference>
<dbReference type="SUPFAM" id="SSF47923">
    <property type="entry name" value="Ypt/Rab-GAP domain of gyp1p"/>
    <property type="match status" value="2"/>
</dbReference>
<evidence type="ECO:0000256" key="1">
    <source>
        <dbReference type="ARBA" id="ARBA00022468"/>
    </source>
</evidence>
<accession>A0A0X3PGZ8</accession>
<dbReference type="FunFam" id="1.10.8.270:FF:000016">
    <property type="entry name" value="TBC1 domain family member 2A"/>
    <property type="match status" value="1"/>
</dbReference>
<dbReference type="PROSITE" id="PS50086">
    <property type="entry name" value="TBC_RABGAP"/>
    <property type="match status" value="1"/>
</dbReference>